<evidence type="ECO:0000313" key="4">
    <source>
        <dbReference type="EMBL" id="OYD57811.1"/>
    </source>
</evidence>
<keyword evidence="2" id="KW-0378">Hydrolase</keyword>
<dbReference type="PANTHER" id="PTHR46394:SF1">
    <property type="entry name" value="PNPLA DOMAIN-CONTAINING PROTEIN"/>
    <property type="match status" value="1"/>
</dbReference>
<dbReference type="SUPFAM" id="SSF52151">
    <property type="entry name" value="FabD/lysophospholipase-like"/>
    <property type="match status" value="1"/>
</dbReference>
<organism evidence="4 5">
    <name type="scientific">Fictibacillus aquaticus</name>
    <dbReference type="NCBI Taxonomy" id="2021314"/>
    <lineage>
        <taxon>Bacteria</taxon>
        <taxon>Bacillati</taxon>
        <taxon>Bacillota</taxon>
        <taxon>Bacilli</taxon>
        <taxon>Bacillales</taxon>
        <taxon>Fictibacillaceae</taxon>
        <taxon>Fictibacillus</taxon>
    </lineage>
</organism>
<dbReference type="OrthoDB" id="9770965at2"/>
<evidence type="ECO:0000313" key="5">
    <source>
        <dbReference type="Proteomes" id="UP000215059"/>
    </source>
</evidence>
<dbReference type="InterPro" id="IPR052580">
    <property type="entry name" value="Lipid_Hydrolase"/>
</dbReference>
<dbReference type="PROSITE" id="PS51635">
    <property type="entry name" value="PNPLA"/>
    <property type="match status" value="1"/>
</dbReference>
<dbReference type="GO" id="GO:0016042">
    <property type="term" value="P:lipid catabolic process"/>
    <property type="evidence" value="ECO:0007669"/>
    <property type="project" value="UniProtKB-UniRule"/>
</dbReference>
<dbReference type="RefSeq" id="WP_094251844.1">
    <property type="nucleotide sequence ID" value="NZ_JBHLXL010000001.1"/>
</dbReference>
<keyword evidence="5" id="KW-1185">Reference proteome</keyword>
<evidence type="ECO:0000256" key="1">
    <source>
        <dbReference type="ARBA" id="ARBA00023098"/>
    </source>
</evidence>
<dbReference type="Pfam" id="PF01734">
    <property type="entry name" value="Patatin"/>
    <property type="match status" value="1"/>
</dbReference>
<keyword evidence="1 2" id="KW-0443">Lipid metabolism</keyword>
<dbReference type="Proteomes" id="UP000215059">
    <property type="component" value="Unassembled WGS sequence"/>
</dbReference>
<dbReference type="CDD" id="cd07207">
    <property type="entry name" value="Pat_ExoU_VipD_like"/>
    <property type="match status" value="1"/>
</dbReference>
<dbReference type="AlphaFoldDB" id="A0A235F8W9"/>
<accession>A0A235F8W9</accession>
<dbReference type="Gene3D" id="3.40.1090.10">
    <property type="entry name" value="Cytosolic phospholipase A2 catalytic domain"/>
    <property type="match status" value="2"/>
</dbReference>
<comment type="caution">
    <text evidence="4">The sequence shown here is derived from an EMBL/GenBank/DDBJ whole genome shotgun (WGS) entry which is preliminary data.</text>
</comment>
<proteinExistence type="predicted"/>
<dbReference type="InterPro" id="IPR002641">
    <property type="entry name" value="PNPLA_dom"/>
</dbReference>
<feature type="short sequence motif" description="DGA/G" evidence="2">
    <location>
        <begin position="184"/>
        <end position="186"/>
    </location>
</feature>
<name>A0A235F8W9_9BACL</name>
<gene>
    <name evidence="4" type="ORF">CGZ90_07855</name>
</gene>
<evidence type="ECO:0000256" key="2">
    <source>
        <dbReference type="PROSITE-ProRule" id="PRU01161"/>
    </source>
</evidence>
<sequence length="312" mass="35170">MIIDGVFSGGGIKALALIGALEAAEKRGLIFERVAGTSAGALLAALAKAGYRADEMKQIVDSADFRLFLDSKKTWLPVPFMNWIKLYWKLGLYKGDYLERWIGGLLAAKGIVTFSDLPPGTLKIIASDISRGRLVVLPDDLEEYGILPERFSVARAVRMSCSLPYFFYPISLYNRLGQKSYIVDGGVLSNFPIWLFQRKDRTSVRPVLGFQLSSNFDHMPQHNIKNAAVLFKALFETMMQAHDNRHIDKQDAQNIIFMPVKQVSVVDFQLPQEAKQELYDYGAERAEEFLSRWVAGGRPPYPNWAQRNRAKA</sequence>
<feature type="domain" description="PNPLA" evidence="3">
    <location>
        <begin position="5"/>
        <end position="197"/>
    </location>
</feature>
<protein>
    <recommendedName>
        <fullName evidence="3">PNPLA domain-containing protein</fullName>
    </recommendedName>
</protein>
<dbReference type="GO" id="GO:0016787">
    <property type="term" value="F:hydrolase activity"/>
    <property type="evidence" value="ECO:0007669"/>
    <property type="project" value="UniProtKB-UniRule"/>
</dbReference>
<dbReference type="InterPro" id="IPR016035">
    <property type="entry name" value="Acyl_Trfase/lysoPLipase"/>
</dbReference>
<feature type="active site" description="Proton acceptor" evidence="2">
    <location>
        <position position="184"/>
    </location>
</feature>
<feature type="short sequence motif" description="GXSXG" evidence="2">
    <location>
        <begin position="36"/>
        <end position="40"/>
    </location>
</feature>
<dbReference type="EMBL" id="NOII01000002">
    <property type="protein sequence ID" value="OYD57811.1"/>
    <property type="molecule type" value="Genomic_DNA"/>
</dbReference>
<reference evidence="4 5" key="1">
    <citation type="submission" date="2017-07" db="EMBL/GenBank/DDBJ databases">
        <title>Fictibacillus sp. nov. GDSW-R2A3 Genome sequencing and assembly.</title>
        <authorList>
            <person name="Mayilraj S."/>
        </authorList>
    </citation>
    <scope>NUCLEOTIDE SEQUENCE [LARGE SCALE GENOMIC DNA]</scope>
    <source>
        <strain evidence="4 5">GDSW-R2A3</strain>
    </source>
</reference>
<comment type="caution">
    <text evidence="2">Lacks conserved residue(s) required for the propagation of feature annotation.</text>
</comment>
<feature type="active site" description="Nucleophile" evidence="2">
    <location>
        <position position="38"/>
    </location>
</feature>
<keyword evidence="2" id="KW-0442">Lipid degradation</keyword>
<evidence type="ECO:0000259" key="3">
    <source>
        <dbReference type="PROSITE" id="PS51635"/>
    </source>
</evidence>
<dbReference type="PANTHER" id="PTHR46394">
    <property type="entry name" value="ANNEXIN"/>
    <property type="match status" value="1"/>
</dbReference>